<protein>
    <submittedName>
        <fullName evidence="1">Uncharacterized protein</fullName>
    </submittedName>
</protein>
<reference evidence="1" key="1">
    <citation type="submission" date="2021-03" db="EMBL/GenBank/DDBJ databases">
        <title>Draft genome sequence of rust myrtle Austropuccinia psidii MF-1, a brazilian biotype.</title>
        <authorList>
            <person name="Quecine M.C."/>
            <person name="Pachon D.M.R."/>
            <person name="Bonatelli M.L."/>
            <person name="Correr F.H."/>
            <person name="Franceschini L.M."/>
            <person name="Leite T.F."/>
            <person name="Margarido G.R.A."/>
            <person name="Almeida C.A."/>
            <person name="Ferrarezi J.A."/>
            <person name="Labate C.A."/>
        </authorList>
    </citation>
    <scope>NUCLEOTIDE SEQUENCE</scope>
    <source>
        <strain evidence="1">MF-1</strain>
    </source>
</reference>
<proteinExistence type="predicted"/>
<comment type="caution">
    <text evidence="1">The sequence shown here is derived from an EMBL/GenBank/DDBJ whole genome shotgun (WGS) entry which is preliminary data.</text>
</comment>
<dbReference type="PANTHER" id="PTHR11439:SF483">
    <property type="entry name" value="PEPTIDE SYNTHASE GLIP-LIKE, PUTATIVE (AFU_ORTHOLOGUE AFUA_3G12920)-RELATED"/>
    <property type="match status" value="1"/>
</dbReference>
<gene>
    <name evidence="1" type="ORF">O181_039980</name>
</gene>
<evidence type="ECO:0000313" key="2">
    <source>
        <dbReference type="Proteomes" id="UP000765509"/>
    </source>
</evidence>
<name>A0A9Q3DCF0_9BASI</name>
<evidence type="ECO:0000313" key="1">
    <source>
        <dbReference type="EMBL" id="MBW0500265.1"/>
    </source>
</evidence>
<dbReference type="AlphaFoldDB" id="A0A9Q3DCF0"/>
<keyword evidence="2" id="KW-1185">Reference proteome</keyword>
<dbReference type="Proteomes" id="UP000765509">
    <property type="component" value="Unassembled WGS sequence"/>
</dbReference>
<accession>A0A9Q3DCF0</accession>
<dbReference type="EMBL" id="AVOT02015730">
    <property type="protein sequence ID" value="MBW0500265.1"/>
    <property type="molecule type" value="Genomic_DNA"/>
</dbReference>
<organism evidence="1 2">
    <name type="scientific">Austropuccinia psidii MF-1</name>
    <dbReference type="NCBI Taxonomy" id="1389203"/>
    <lineage>
        <taxon>Eukaryota</taxon>
        <taxon>Fungi</taxon>
        <taxon>Dikarya</taxon>
        <taxon>Basidiomycota</taxon>
        <taxon>Pucciniomycotina</taxon>
        <taxon>Pucciniomycetes</taxon>
        <taxon>Pucciniales</taxon>
        <taxon>Sphaerophragmiaceae</taxon>
        <taxon>Austropuccinia</taxon>
    </lineage>
</organism>
<dbReference type="PANTHER" id="PTHR11439">
    <property type="entry name" value="GAG-POL-RELATED RETROTRANSPOSON"/>
    <property type="match status" value="1"/>
</dbReference>
<sequence length="123" mass="13822">MPRRITSSLPLPPHCKLESAASNILNKEYLKRIAILLYIAQGSRPDISYAFNYLARFSMGTNASHWESLEHLIAYMRGTRALGIQITGLDLCPTLRTYVDTNWGGEGDRSTHGFLQFHGKTPI</sequence>
<dbReference type="OrthoDB" id="3344688at2759"/>